<dbReference type="EMBL" id="JADXDR010000280">
    <property type="protein sequence ID" value="KAI7835362.1"/>
    <property type="molecule type" value="Genomic_DNA"/>
</dbReference>
<evidence type="ECO:0000256" key="1">
    <source>
        <dbReference type="ARBA" id="ARBA00004430"/>
    </source>
</evidence>
<dbReference type="AlphaFoldDB" id="A0AAD5DD91"/>
<dbReference type="Pfam" id="PF12937">
    <property type="entry name" value="F-box-like"/>
    <property type="match status" value="1"/>
</dbReference>
<comment type="subcellular location">
    <subcellularLocation>
        <location evidence="1">Cytoplasm</location>
        <location evidence="1">Cytoskeleton</location>
        <location evidence="1">Cilium axoneme</location>
    </subcellularLocation>
</comment>
<comment type="caution">
    <text evidence="3">The sequence shown here is derived from an EMBL/GenBank/DDBJ whole genome shotgun (WGS) entry which is preliminary data.</text>
</comment>
<organism evidence="3 4">
    <name type="scientific">Chlorella ohadii</name>
    <dbReference type="NCBI Taxonomy" id="2649997"/>
    <lineage>
        <taxon>Eukaryota</taxon>
        <taxon>Viridiplantae</taxon>
        <taxon>Chlorophyta</taxon>
        <taxon>core chlorophytes</taxon>
        <taxon>Trebouxiophyceae</taxon>
        <taxon>Chlorellales</taxon>
        <taxon>Chlorellaceae</taxon>
        <taxon>Chlorella clade</taxon>
        <taxon>Chlorella</taxon>
    </lineage>
</organism>
<dbReference type="PANTHER" id="PTHR47186:SF14">
    <property type="entry name" value="PROTEIN KINASE DOMAIN-CONTAINING PROTEIN"/>
    <property type="match status" value="1"/>
</dbReference>
<dbReference type="SUPFAM" id="SSF81383">
    <property type="entry name" value="F-box domain"/>
    <property type="match status" value="1"/>
</dbReference>
<dbReference type="Proteomes" id="UP001205105">
    <property type="component" value="Unassembled WGS sequence"/>
</dbReference>
<proteinExistence type="predicted"/>
<evidence type="ECO:0000313" key="3">
    <source>
        <dbReference type="EMBL" id="KAI7835362.1"/>
    </source>
</evidence>
<dbReference type="SUPFAM" id="SSF52047">
    <property type="entry name" value="RNI-like"/>
    <property type="match status" value="1"/>
</dbReference>
<dbReference type="InterPro" id="IPR001810">
    <property type="entry name" value="F-box_dom"/>
</dbReference>
<dbReference type="SMART" id="SM00256">
    <property type="entry name" value="FBOX"/>
    <property type="match status" value="1"/>
</dbReference>
<gene>
    <name evidence="3" type="ORF">COHA_010744</name>
</gene>
<protein>
    <recommendedName>
        <fullName evidence="2">F-box domain-containing protein</fullName>
    </recommendedName>
</protein>
<sequence>MAPRSRSCASQAASTPSATRIDALPDLVLVRCLGFLELEERQRAALVCKRFAAAACSPELLRDVKPHVDDDDVPVLLSLAAWLARHGRHVRKLSLVDCAAFGAVGSSMATALATCLATVCSAGQLVELEAGMCRTFHTEWLAVARSLQRLSLDGCPLHISPAIAGLTALQSLQLNGELHFAAGARLPASISRLVVSSCSMGRDDMPLQLTQLPRLQRLRLEYCSFVSESLSHLSALAGSLTRLETLLVRDIPTAGLAALTRLQHLRWSVHDGAAVQSVAGALPHLTGLTCLSLQWLGVSIDALLKSNGVLLEATQLQHLGLWGSSVAIDWGSPAAAALFDWLACHPPLRHLTVDDLISTQVFATSGFFNHCMQLCRRCPDLLVQWPDLQGEQNETVIRWLNSQDPF</sequence>
<dbReference type="InterPro" id="IPR032675">
    <property type="entry name" value="LRR_dom_sf"/>
</dbReference>
<reference evidence="3" key="1">
    <citation type="submission" date="2020-11" db="EMBL/GenBank/DDBJ databases">
        <title>Chlorella ohadii genome sequencing and assembly.</title>
        <authorList>
            <person name="Murik O."/>
            <person name="Treves H."/>
            <person name="Kedem I."/>
            <person name="Shotland Y."/>
            <person name="Kaplan A."/>
        </authorList>
    </citation>
    <scope>NUCLEOTIDE SEQUENCE</scope>
    <source>
        <strain evidence="3">1</strain>
    </source>
</reference>
<name>A0AAD5DD91_9CHLO</name>
<evidence type="ECO:0000313" key="4">
    <source>
        <dbReference type="Proteomes" id="UP001205105"/>
    </source>
</evidence>
<dbReference type="InterPro" id="IPR036047">
    <property type="entry name" value="F-box-like_dom_sf"/>
</dbReference>
<feature type="domain" description="F-box" evidence="2">
    <location>
        <begin position="18"/>
        <end position="64"/>
    </location>
</feature>
<dbReference type="GO" id="GO:0005930">
    <property type="term" value="C:axoneme"/>
    <property type="evidence" value="ECO:0007669"/>
    <property type="project" value="UniProtKB-SubCell"/>
</dbReference>
<dbReference type="PROSITE" id="PS50181">
    <property type="entry name" value="FBOX"/>
    <property type="match status" value="1"/>
</dbReference>
<dbReference type="Gene3D" id="1.20.1280.50">
    <property type="match status" value="1"/>
</dbReference>
<evidence type="ECO:0000259" key="2">
    <source>
        <dbReference type="PROSITE" id="PS50181"/>
    </source>
</evidence>
<accession>A0AAD5DD91</accession>
<dbReference type="Gene3D" id="3.80.10.10">
    <property type="entry name" value="Ribonuclease Inhibitor"/>
    <property type="match status" value="1"/>
</dbReference>
<keyword evidence="4" id="KW-1185">Reference proteome</keyword>
<dbReference type="PANTHER" id="PTHR47186">
    <property type="entry name" value="LEUCINE-RICH REPEAT-CONTAINING PROTEIN 57"/>
    <property type="match status" value="1"/>
</dbReference>